<evidence type="ECO:0000313" key="3">
    <source>
        <dbReference type="EMBL" id="VFK79283.1"/>
    </source>
</evidence>
<dbReference type="PANTHER" id="PTHR22916">
    <property type="entry name" value="GLYCOSYLTRANSFERASE"/>
    <property type="match status" value="1"/>
</dbReference>
<keyword evidence="1" id="KW-1133">Transmembrane helix</keyword>
<dbReference type="AlphaFoldDB" id="A0A451BLZ5"/>
<keyword evidence="3" id="KW-0808">Transferase</keyword>
<name>A0A451BLZ5_9GAMM</name>
<accession>A0A451BLZ5</accession>
<reference evidence="3" key="1">
    <citation type="submission" date="2019-02" db="EMBL/GenBank/DDBJ databases">
        <authorList>
            <person name="Gruber-Vodicka R. H."/>
            <person name="Seah K. B. B."/>
        </authorList>
    </citation>
    <scope>NUCLEOTIDE SEQUENCE</scope>
    <source>
        <strain evidence="3">BECK_S127</strain>
    </source>
</reference>
<organism evidence="3">
    <name type="scientific">Candidatus Kentrum sp. SD</name>
    <dbReference type="NCBI Taxonomy" id="2126332"/>
    <lineage>
        <taxon>Bacteria</taxon>
        <taxon>Pseudomonadati</taxon>
        <taxon>Pseudomonadota</taxon>
        <taxon>Gammaproteobacteria</taxon>
        <taxon>Candidatus Kentrum</taxon>
    </lineage>
</organism>
<feature type="transmembrane region" description="Helical" evidence="1">
    <location>
        <begin position="340"/>
        <end position="357"/>
    </location>
</feature>
<gene>
    <name evidence="3" type="ORF">BECKSD772D_GA0070982_104313</name>
</gene>
<dbReference type="Pfam" id="PF00535">
    <property type="entry name" value="Glycos_transf_2"/>
    <property type="match status" value="1"/>
</dbReference>
<dbReference type="InterPro" id="IPR029044">
    <property type="entry name" value="Nucleotide-diphossugar_trans"/>
</dbReference>
<dbReference type="GO" id="GO:0016758">
    <property type="term" value="F:hexosyltransferase activity"/>
    <property type="evidence" value="ECO:0007669"/>
    <property type="project" value="UniProtKB-ARBA"/>
</dbReference>
<dbReference type="InterPro" id="IPR001173">
    <property type="entry name" value="Glyco_trans_2-like"/>
</dbReference>
<dbReference type="PANTHER" id="PTHR22916:SF3">
    <property type="entry name" value="UDP-GLCNAC:BETAGAL BETA-1,3-N-ACETYLGLUCOSAMINYLTRANSFERASE-LIKE PROTEIN 1"/>
    <property type="match status" value="1"/>
</dbReference>
<feature type="domain" description="Glycosyltransferase 2-like" evidence="2">
    <location>
        <begin position="59"/>
        <end position="172"/>
    </location>
</feature>
<keyword evidence="1" id="KW-0472">Membrane</keyword>
<evidence type="ECO:0000256" key="1">
    <source>
        <dbReference type="SAM" id="Phobius"/>
    </source>
</evidence>
<proteinExistence type="predicted"/>
<protein>
    <submittedName>
        <fullName evidence="3">Glycosyltransferase involved in cell wall bisynthesis</fullName>
    </submittedName>
</protein>
<sequence length="360" mass="40342">MHNFIVFNEIRRSQLVLCDSGDTSHRNSCNRLTYPHAVDTSSRNKSPGFQQGTQRPVAVILGYYNGNKYLPEQIRSILDQSHQNLEIFISDDCSNSKVDIDGLDLTSDDTQKIRLGVRSSNVGCSNNFLGALSRIDSPFEYFAFSDQDDVWRRDKIADALAILAQYPDDQPVLYCARTTITNENCQVDLGASPLYGKPPSFANALAQNIAGGNTMVFNKAARNLIVKSTTNVDILLHDWWCYLIVSGAGGTVYYDPKPCLEYRQHSENLAGLSNDLGALLMQARNMLGGGFRNWIDINLAALSKNRALLTPDNQRRLDDFIEARQSSLLKRLFLFKRAGIYRQTFLSNLVLLLSLIINKT</sequence>
<evidence type="ECO:0000259" key="2">
    <source>
        <dbReference type="Pfam" id="PF00535"/>
    </source>
</evidence>
<dbReference type="EMBL" id="CAADHB010000043">
    <property type="protein sequence ID" value="VFK79283.1"/>
    <property type="molecule type" value="Genomic_DNA"/>
</dbReference>
<dbReference type="SUPFAM" id="SSF53448">
    <property type="entry name" value="Nucleotide-diphospho-sugar transferases"/>
    <property type="match status" value="1"/>
</dbReference>
<dbReference type="Gene3D" id="3.90.550.10">
    <property type="entry name" value="Spore Coat Polysaccharide Biosynthesis Protein SpsA, Chain A"/>
    <property type="match status" value="1"/>
</dbReference>
<keyword evidence="1" id="KW-0812">Transmembrane</keyword>